<dbReference type="Proteomes" id="UP000030645">
    <property type="component" value="Unassembled WGS sequence"/>
</dbReference>
<evidence type="ECO:0000259" key="5">
    <source>
        <dbReference type="PROSITE" id="PS00623"/>
    </source>
</evidence>
<keyword evidence="2 4" id="KW-0285">Flavoprotein</keyword>
<name>W9RKJ1_9ROSA</name>
<dbReference type="GO" id="GO:0016829">
    <property type="term" value="F:lyase activity"/>
    <property type="evidence" value="ECO:0007669"/>
    <property type="project" value="UniProtKB-KW"/>
</dbReference>
<dbReference type="GO" id="GO:0016614">
    <property type="term" value="F:oxidoreductase activity, acting on CH-OH group of donors"/>
    <property type="evidence" value="ECO:0007669"/>
    <property type="project" value="InterPro"/>
</dbReference>
<keyword evidence="6" id="KW-0456">Lyase</keyword>
<keyword evidence="3 4" id="KW-0274">FAD</keyword>
<dbReference type="EMBL" id="KE345183">
    <property type="protein sequence ID" value="EXB94930.1"/>
    <property type="molecule type" value="Genomic_DNA"/>
</dbReference>
<accession>W9RKJ1</accession>
<feature type="domain" description="Glucose-methanol-choline oxidoreductase N-terminal" evidence="5">
    <location>
        <begin position="301"/>
        <end position="324"/>
    </location>
</feature>
<dbReference type="InterPro" id="IPR051871">
    <property type="entry name" value="GMC_Oxidoreductase-Related"/>
</dbReference>
<proteinExistence type="inferred from homology"/>
<evidence type="ECO:0000256" key="3">
    <source>
        <dbReference type="ARBA" id="ARBA00022827"/>
    </source>
</evidence>
<gene>
    <name evidence="6" type="ORF">L484_023039</name>
</gene>
<dbReference type="AlphaFoldDB" id="W9RKJ1"/>
<dbReference type="PANTHER" id="PTHR45968">
    <property type="entry name" value="OSJNBA0019K04.7 PROTEIN"/>
    <property type="match status" value="1"/>
</dbReference>
<dbReference type="InterPro" id="IPR036188">
    <property type="entry name" value="FAD/NAD-bd_sf"/>
</dbReference>
<dbReference type="SUPFAM" id="SSF51905">
    <property type="entry name" value="FAD/NAD(P)-binding domain"/>
    <property type="match status" value="1"/>
</dbReference>
<organism evidence="6 7">
    <name type="scientific">Morus notabilis</name>
    <dbReference type="NCBI Taxonomy" id="981085"/>
    <lineage>
        <taxon>Eukaryota</taxon>
        <taxon>Viridiplantae</taxon>
        <taxon>Streptophyta</taxon>
        <taxon>Embryophyta</taxon>
        <taxon>Tracheophyta</taxon>
        <taxon>Spermatophyta</taxon>
        <taxon>Magnoliopsida</taxon>
        <taxon>eudicotyledons</taxon>
        <taxon>Gunneridae</taxon>
        <taxon>Pentapetalae</taxon>
        <taxon>rosids</taxon>
        <taxon>fabids</taxon>
        <taxon>Rosales</taxon>
        <taxon>Moraceae</taxon>
        <taxon>Moreae</taxon>
        <taxon>Morus</taxon>
    </lineage>
</organism>
<sequence length="437" mass="49114">MFHVKKLWFDIKLTEEEIVDYIMHEAQKCYRDWKCDIYDHFKEHVHYMIGRCEQRFNLNAMRMASQDLSSQRRRTSPSSPEVRSPELQLCKISAEILQQRLSTLGDKRRLSTSLLAVVLMQLRSTGLELDEFANLSWPDLILRLESSPDLDLNLERTAEQYPEEGFIVRYSCLLQPGQDELFRGAQSQFLGWPEAYLCSGIYWFYRNSDFSYLKSVRNATDMASEEKYDYIVIGGGTAGCPLAATLSEKHSVLVLERGGTPGTYPNVLNVAGFFANLMQEDDGQTPAQRFTSKDGVPNVRGRVLGGSSMINAGVYSRADDEFLSNSGVEWDMDSVEKAYQWVEESVVFRPNLAVWQSAVKEALLEAGVGPDNGLSVDHEVGTKIAGSTFDGVGKRYGAVELLNKGDLGNLRVAVHATVETIILSEEGSNMFPFTYLP</sequence>
<dbReference type="GO" id="GO:0050660">
    <property type="term" value="F:flavin adenine dinucleotide binding"/>
    <property type="evidence" value="ECO:0007669"/>
    <property type="project" value="InterPro"/>
</dbReference>
<dbReference type="PANTHER" id="PTHR45968:SF23">
    <property type="entry name" value="GLUCOSE-METHANOL-CHOLINE OXIDOREDUCTASE N-TERMINAL DOMAIN-CONTAINING PROTEIN"/>
    <property type="match status" value="1"/>
</dbReference>
<evidence type="ECO:0000256" key="1">
    <source>
        <dbReference type="ARBA" id="ARBA00001974"/>
    </source>
</evidence>
<protein>
    <submittedName>
        <fullName evidence="6">(R)-mandelonitrile lyase 1</fullName>
    </submittedName>
</protein>
<dbReference type="eggNOG" id="KOG1238">
    <property type="taxonomic scope" value="Eukaryota"/>
</dbReference>
<dbReference type="Gene3D" id="3.30.410.40">
    <property type="match status" value="1"/>
</dbReference>
<dbReference type="Pfam" id="PF00732">
    <property type="entry name" value="GMC_oxred_N"/>
    <property type="match status" value="1"/>
</dbReference>
<evidence type="ECO:0000313" key="7">
    <source>
        <dbReference type="Proteomes" id="UP000030645"/>
    </source>
</evidence>
<evidence type="ECO:0000256" key="4">
    <source>
        <dbReference type="RuleBase" id="RU003968"/>
    </source>
</evidence>
<comment type="cofactor">
    <cofactor evidence="1">
        <name>FAD</name>
        <dbReference type="ChEBI" id="CHEBI:57692"/>
    </cofactor>
</comment>
<dbReference type="Gene3D" id="3.50.50.60">
    <property type="entry name" value="FAD/NAD(P)-binding domain"/>
    <property type="match status" value="1"/>
</dbReference>
<evidence type="ECO:0000313" key="6">
    <source>
        <dbReference type="EMBL" id="EXB94930.1"/>
    </source>
</evidence>
<dbReference type="InterPro" id="IPR000172">
    <property type="entry name" value="GMC_OxRdtase_N"/>
</dbReference>
<dbReference type="PROSITE" id="PS00623">
    <property type="entry name" value="GMC_OXRED_1"/>
    <property type="match status" value="1"/>
</dbReference>
<keyword evidence="7" id="KW-1185">Reference proteome</keyword>
<dbReference type="STRING" id="981085.W9RKJ1"/>
<reference evidence="7" key="1">
    <citation type="submission" date="2013-01" db="EMBL/GenBank/DDBJ databases">
        <title>Draft Genome Sequence of a Mulberry Tree, Morus notabilis C.K. Schneid.</title>
        <authorList>
            <person name="He N."/>
            <person name="Zhao S."/>
        </authorList>
    </citation>
    <scope>NUCLEOTIDE SEQUENCE</scope>
</reference>
<comment type="similarity">
    <text evidence="4">Belongs to the GMC oxidoreductase family.</text>
</comment>
<evidence type="ECO:0000256" key="2">
    <source>
        <dbReference type="ARBA" id="ARBA00022630"/>
    </source>
</evidence>